<feature type="region of interest" description="Disordered" evidence="1">
    <location>
        <begin position="199"/>
        <end position="269"/>
    </location>
</feature>
<feature type="chain" id="PRO_5032428271" evidence="2">
    <location>
        <begin position="34"/>
        <end position="285"/>
    </location>
</feature>
<proteinExistence type="predicted"/>
<name>A0A835XQM8_9CHLO</name>
<accession>A0A835XQM8</accession>
<keyword evidence="4" id="KW-1185">Reference proteome</keyword>
<dbReference type="OrthoDB" id="548414at2759"/>
<dbReference type="PROSITE" id="PS51257">
    <property type="entry name" value="PROKAR_LIPOPROTEIN"/>
    <property type="match status" value="1"/>
</dbReference>
<feature type="compositionally biased region" description="Low complexity" evidence="1">
    <location>
        <begin position="203"/>
        <end position="220"/>
    </location>
</feature>
<comment type="caution">
    <text evidence="3">The sequence shown here is derived from an EMBL/GenBank/DDBJ whole genome shotgun (WGS) entry which is preliminary data.</text>
</comment>
<feature type="signal peptide" evidence="2">
    <location>
        <begin position="1"/>
        <end position="33"/>
    </location>
</feature>
<dbReference type="AlphaFoldDB" id="A0A835XQM8"/>
<evidence type="ECO:0000313" key="3">
    <source>
        <dbReference type="EMBL" id="KAG2484354.1"/>
    </source>
</evidence>
<reference evidence="3" key="1">
    <citation type="journal article" date="2020" name="bioRxiv">
        <title>Comparative genomics of Chlamydomonas.</title>
        <authorList>
            <person name="Craig R.J."/>
            <person name="Hasan A.R."/>
            <person name="Ness R.W."/>
            <person name="Keightley P.D."/>
        </authorList>
    </citation>
    <scope>NUCLEOTIDE SEQUENCE</scope>
    <source>
        <strain evidence="3">CCAP 11/70</strain>
    </source>
</reference>
<keyword evidence="2" id="KW-0732">Signal</keyword>
<evidence type="ECO:0000313" key="4">
    <source>
        <dbReference type="Proteomes" id="UP000612055"/>
    </source>
</evidence>
<dbReference type="EMBL" id="JAEHOE010000151">
    <property type="protein sequence ID" value="KAG2484354.1"/>
    <property type="molecule type" value="Genomic_DNA"/>
</dbReference>
<protein>
    <submittedName>
        <fullName evidence="3">Uncharacterized protein</fullName>
    </submittedName>
</protein>
<feature type="compositionally biased region" description="Low complexity" evidence="1">
    <location>
        <begin position="229"/>
        <end position="246"/>
    </location>
</feature>
<organism evidence="3 4">
    <name type="scientific">Edaphochlamys debaryana</name>
    <dbReference type="NCBI Taxonomy" id="47281"/>
    <lineage>
        <taxon>Eukaryota</taxon>
        <taxon>Viridiplantae</taxon>
        <taxon>Chlorophyta</taxon>
        <taxon>core chlorophytes</taxon>
        <taxon>Chlorophyceae</taxon>
        <taxon>CS clade</taxon>
        <taxon>Chlamydomonadales</taxon>
        <taxon>Chlamydomonadales incertae sedis</taxon>
        <taxon>Edaphochlamys</taxon>
    </lineage>
</organism>
<evidence type="ECO:0000256" key="1">
    <source>
        <dbReference type="SAM" id="MobiDB-lite"/>
    </source>
</evidence>
<dbReference type="Proteomes" id="UP000612055">
    <property type="component" value="Unassembled WGS sequence"/>
</dbReference>
<evidence type="ECO:0000256" key="2">
    <source>
        <dbReference type="SAM" id="SignalP"/>
    </source>
</evidence>
<sequence>MTRRRHHPAPQLLAAVPLLAAALLACLTAPAAAYPDLWLGRGGASACTAHPEGPVPGSPHGTPLEDSTIGILALAADGRDAVALCPGAAYNLQVQFPEPRRALVSASRGSLSPTAPALADTWTDCPNRLVLGPSEPYTLPSQLPNGIAARLEVPCDAAGDQGLLVQVTSVAPSRGFRWRAATRTLAVDPGCSAPQCGWGGGASPARPHAAARSGANAAAAQPPPGRVPAPATGWGLEAAAAHAGAPAPAPRVSPRPGAPRERLYGAGSGSSWTYGWRGPAAHLHT</sequence>
<gene>
    <name evidence="3" type="ORF">HYH03_016773</name>
</gene>
<feature type="compositionally biased region" description="Pro residues" evidence="1">
    <location>
        <begin position="247"/>
        <end position="257"/>
    </location>
</feature>